<comment type="pathway">
    <text evidence="3">Amino-acid biosynthesis; L-isoleucine biosynthesis; L-isoleucine from 2-oxobutanoate: step 4/4.</text>
</comment>
<feature type="modified residue" description="N6-(pyridoxal phosphate)lysine" evidence="15">
    <location>
        <position position="194"/>
    </location>
</feature>
<evidence type="ECO:0000256" key="2">
    <source>
        <dbReference type="ARBA" id="ARBA00003109"/>
    </source>
</evidence>
<dbReference type="InterPro" id="IPR043132">
    <property type="entry name" value="BCAT-like_C"/>
</dbReference>
<dbReference type="Pfam" id="PF01063">
    <property type="entry name" value="Aminotran_4"/>
    <property type="match status" value="1"/>
</dbReference>
<dbReference type="InterPro" id="IPR005786">
    <property type="entry name" value="B_amino_transII"/>
</dbReference>
<dbReference type="InterPro" id="IPR036038">
    <property type="entry name" value="Aminotransferase-like"/>
</dbReference>
<dbReference type="EC" id="2.6.1.42" evidence="18"/>
<evidence type="ECO:0000256" key="1">
    <source>
        <dbReference type="ARBA" id="ARBA00001933"/>
    </source>
</evidence>
<dbReference type="InterPro" id="IPR018300">
    <property type="entry name" value="Aminotrans_IV_CS"/>
</dbReference>
<keyword evidence="10 17" id="KW-0663">Pyridoxal phosphate</keyword>
<dbReference type="PIRSF" id="PIRSF006468">
    <property type="entry name" value="BCAT1"/>
    <property type="match status" value="1"/>
</dbReference>
<dbReference type="PANTHER" id="PTHR11825:SF44">
    <property type="entry name" value="BRANCHED-CHAIN-AMINO-ACID AMINOTRANSFERASE"/>
    <property type="match status" value="1"/>
</dbReference>
<dbReference type="InterPro" id="IPR001544">
    <property type="entry name" value="Aminotrans_IV"/>
</dbReference>
<evidence type="ECO:0000256" key="15">
    <source>
        <dbReference type="PIRSR" id="PIRSR006468-1"/>
    </source>
</evidence>
<evidence type="ECO:0000256" key="13">
    <source>
        <dbReference type="ARBA" id="ARBA00048798"/>
    </source>
</evidence>
<evidence type="ECO:0000256" key="11">
    <source>
        <dbReference type="ARBA" id="ARBA00023304"/>
    </source>
</evidence>
<evidence type="ECO:0000256" key="5">
    <source>
        <dbReference type="ARBA" id="ARBA00005072"/>
    </source>
</evidence>
<dbReference type="NCBIfam" id="TIGR01123">
    <property type="entry name" value="ilvE_II"/>
    <property type="match status" value="1"/>
</dbReference>
<evidence type="ECO:0000256" key="8">
    <source>
        <dbReference type="ARBA" id="ARBA00022605"/>
    </source>
</evidence>
<evidence type="ECO:0000256" key="18">
    <source>
        <dbReference type="RuleBase" id="RU004517"/>
    </source>
</evidence>
<evidence type="ECO:0000256" key="7">
    <source>
        <dbReference type="ARBA" id="ARBA00022576"/>
    </source>
</evidence>
<accession>A0A150PXW2</accession>
<dbReference type="RefSeq" id="WP_061613474.1">
    <property type="nucleotide sequence ID" value="NZ_JEMA01001268.1"/>
</dbReference>
<comment type="similarity">
    <text evidence="6 16">Belongs to the class-IV pyridoxal-phosphate-dependent aminotransferase family.</text>
</comment>
<comment type="cofactor">
    <cofactor evidence="1 17">
        <name>pyridoxal 5'-phosphate</name>
        <dbReference type="ChEBI" id="CHEBI:597326"/>
    </cofactor>
</comment>
<evidence type="ECO:0000256" key="9">
    <source>
        <dbReference type="ARBA" id="ARBA00022679"/>
    </source>
</evidence>
<dbReference type="InterPro" id="IPR033939">
    <property type="entry name" value="BCAT_family"/>
</dbReference>
<protein>
    <recommendedName>
        <fullName evidence="18">Branched-chain-amino-acid aminotransferase</fullName>
        <ecNumber evidence="18">2.6.1.42</ecNumber>
    </recommendedName>
</protein>
<sequence>MNITVHKAEQRRPLPDVASLGFGRYFTDHMFIMDFDRQRGWHDQRIVPYGPLSLDPAAAVFHYAQEAFEGLKAWRTDNGRVHLFRPDRHCHRFLSTTERLCIPPVAPDLLMNALRKFISIERDWVPSAPSASLYIRPAIIATEPFLGVRPADTYLFYLIACPVGAYYAEGFEPVRIWIEDELVRAAAGGLGAAKTGANYVASLYASERAKKNGYSQVLWLDAKEHRYFEEVGTMNLFVRIRDTLITPPLGGSILAGVTRESIITLLKEWGIPVEERPLAIDEVVAAHDRGELHDVFGCGTGAIISPVGELGWKGGRMSINDGRAGEIAKKLFETITAIQRGRMPDKHGWLVEVPEEA</sequence>
<comment type="pathway">
    <text evidence="5">Amino-acid biosynthesis; L-leucine biosynthesis; L-leucine from 3-methyl-2-oxobutanoate: step 4/4.</text>
</comment>
<keyword evidence="9 18" id="KW-0808">Transferase</keyword>
<dbReference type="GO" id="GO:0009099">
    <property type="term" value="P:L-valine biosynthetic process"/>
    <property type="evidence" value="ECO:0007669"/>
    <property type="project" value="UniProtKB-UniPathway"/>
</dbReference>
<dbReference type="Gene3D" id="3.20.10.10">
    <property type="entry name" value="D-amino Acid Aminotransferase, subunit A, domain 2"/>
    <property type="match status" value="1"/>
</dbReference>
<dbReference type="GO" id="GO:0009097">
    <property type="term" value="P:isoleucine biosynthetic process"/>
    <property type="evidence" value="ECO:0007669"/>
    <property type="project" value="UniProtKB-UniPathway"/>
</dbReference>
<comment type="catalytic activity">
    <reaction evidence="13 18">
        <text>L-isoleucine + 2-oxoglutarate = (S)-3-methyl-2-oxopentanoate + L-glutamate</text>
        <dbReference type="Rhea" id="RHEA:24801"/>
        <dbReference type="ChEBI" id="CHEBI:16810"/>
        <dbReference type="ChEBI" id="CHEBI:29985"/>
        <dbReference type="ChEBI" id="CHEBI:35146"/>
        <dbReference type="ChEBI" id="CHEBI:58045"/>
        <dbReference type="EC" id="2.6.1.42"/>
    </reaction>
</comment>
<keyword evidence="11 18" id="KW-0100">Branched-chain amino acid biosynthesis</keyword>
<dbReference type="EMBL" id="JEMA01001268">
    <property type="protein sequence ID" value="KYF60597.1"/>
    <property type="molecule type" value="Genomic_DNA"/>
</dbReference>
<dbReference type="InterPro" id="IPR043131">
    <property type="entry name" value="BCAT-like_N"/>
</dbReference>
<evidence type="ECO:0000313" key="19">
    <source>
        <dbReference type="EMBL" id="KYF60597.1"/>
    </source>
</evidence>
<gene>
    <name evidence="19" type="ORF">BE15_17065</name>
</gene>
<evidence type="ECO:0000256" key="12">
    <source>
        <dbReference type="ARBA" id="ARBA00048212"/>
    </source>
</evidence>
<evidence type="ECO:0000256" key="17">
    <source>
        <dbReference type="RuleBase" id="RU004516"/>
    </source>
</evidence>
<dbReference type="AlphaFoldDB" id="A0A150PXW2"/>
<dbReference type="NCBIfam" id="NF009897">
    <property type="entry name" value="PRK13357.1"/>
    <property type="match status" value="1"/>
</dbReference>
<dbReference type="PROSITE" id="PS00770">
    <property type="entry name" value="AA_TRANSFER_CLASS_4"/>
    <property type="match status" value="1"/>
</dbReference>
<comment type="caution">
    <text evidence="19">The sequence shown here is derived from an EMBL/GenBank/DDBJ whole genome shotgun (WGS) entry which is preliminary data.</text>
</comment>
<name>A0A150PXW2_SORCE</name>
<comment type="function">
    <text evidence="2">Acts on leucine, isoleucine and valine.</text>
</comment>
<dbReference type="UniPathway" id="UPA00049">
    <property type="reaction ID" value="UER00062"/>
</dbReference>
<dbReference type="SUPFAM" id="SSF56752">
    <property type="entry name" value="D-aminoacid aminotransferase-like PLP-dependent enzymes"/>
    <property type="match status" value="1"/>
</dbReference>
<dbReference type="PANTHER" id="PTHR11825">
    <property type="entry name" value="SUBGROUP IIII AMINOTRANSFERASE"/>
    <property type="match status" value="1"/>
</dbReference>
<dbReference type="OrthoDB" id="9804984at2"/>
<evidence type="ECO:0000313" key="20">
    <source>
        <dbReference type="Proteomes" id="UP000075260"/>
    </source>
</evidence>
<dbReference type="GO" id="GO:0009098">
    <property type="term" value="P:L-leucine biosynthetic process"/>
    <property type="evidence" value="ECO:0007669"/>
    <property type="project" value="UniProtKB-UniPathway"/>
</dbReference>
<dbReference type="UniPathway" id="UPA00047">
    <property type="reaction ID" value="UER00058"/>
</dbReference>
<dbReference type="GO" id="GO:0052656">
    <property type="term" value="F:L-isoleucine-2-oxoglutarate transaminase activity"/>
    <property type="evidence" value="ECO:0007669"/>
    <property type="project" value="RHEA"/>
</dbReference>
<dbReference type="CDD" id="cd01557">
    <property type="entry name" value="BCAT_beta_family"/>
    <property type="match status" value="1"/>
</dbReference>
<dbReference type="Proteomes" id="UP000075260">
    <property type="component" value="Unassembled WGS sequence"/>
</dbReference>
<keyword evidence="8 18" id="KW-0028">Amino-acid biosynthesis</keyword>
<dbReference type="UniPathway" id="UPA00048">
    <property type="reaction ID" value="UER00073"/>
</dbReference>
<keyword evidence="7 18" id="KW-0032">Aminotransferase</keyword>
<evidence type="ECO:0000256" key="6">
    <source>
        <dbReference type="ARBA" id="ARBA00009320"/>
    </source>
</evidence>
<dbReference type="GO" id="GO:0052654">
    <property type="term" value="F:L-leucine-2-oxoglutarate transaminase activity"/>
    <property type="evidence" value="ECO:0007669"/>
    <property type="project" value="RHEA"/>
</dbReference>
<evidence type="ECO:0000256" key="4">
    <source>
        <dbReference type="ARBA" id="ARBA00004931"/>
    </source>
</evidence>
<comment type="catalytic activity">
    <reaction evidence="12 18">
        <text>L-valine + 2-oxoglutarate = 3-methyl-2-oxobutanoate + L-glutamate</text>
        <dbReference type="Rhea" id="RHEA:24813"/>
        <dbReference type="ChEBI" id="CHEBI:11851"/>
        <dbReference type="ChEBI" id="CHEBI:16810"/>
        <dbReference type="ChEBI" id="CHEBI:29985"/>
        <dbReference type="ChEBI" id="CHEBI:57762"/>
        <dbReference type="EC" id="2.6.1.42"/>
    </reaction>
</comment>
<organism evidence="19 20">
    <name type="scientific">Sorangium cellulosum</name>
    <name type="common">Polyangium cellulosum</name>
    <dbReference type="NCBI Taxonomy" id="56"/>
    <lineage>
        <taxon>Bacteria</taxon>
        <taxon>Pseudomonadati</taxon>
        <taxon>Myxococcota</taxon>
        <taxon>Polyangia</taxon>
        <taxon>Polyangiales</taxon>
        <taxon>Polyangiaceae</taxon>
        <taxon>Sorangium</taxon>
    </lineage>
</organism>
<evidence type="ECO:0000256" key="10">
    <source>
        <dbReference type="ARBA" id="ARBA00022898"/>
    </source>
</evidence>
<evidence type="ECO:0000256" key="3">
    <source>
        <dbReference type="ARBA" id="ARBA00004824"/>
    </source>
</evidence>
<comment type="pathway">
    <text evidence="4">Amino-acid biosynthesis; L-valine biosynthesis; L-valine from pyruvate: step 4/4.</text>
</comment>
<comment type="catalytic activity">
    <reaction evidence="14 18">
        <text>L-leucine + 2-oxoglutarate = 4-methyl-2-oxopentanoate + L-glutamate</text>
        <dbReference type="Rhea" id="RHEA:18321"/>
        <dbReference type="ChEBI" id="CHEBI:16810"/>
        <dbReference type="ChEBI" id="CHEBI:17865"/>
        <dbReference type="ChEBI" id="CHEBI:29985"/>
        <dbReference type="ChEBI" id="CHEBI:57427"/>
        <dbReference type="EC" id="2.6.1.42"/>
    </reaction>
</comment>
<evidence type="ECO:0000256" key="14">
    <source>
        <dbReference type="ARBA" id="ARBA00049229"/>
    </source>
</evidence>
<dbReference type="GO" id="GO:0052655">
    <property type="term" value="F:L-valine-2-oxoglutarate transaminase activity"/>
    <property type="evidence" value="ECO:0007669"/>
    <property type="project" value="RHEA"/>
</dbReference>
<dbReference type="Gene3D" id="3.30.470.10">
    <property type="match status" value="1"/>
</dbReference>
<evidence type="ECO:0000256" key="16">
    <source>
        <dbReference type="RuleBase" id="RU004106"/>
    </source>
</evidence>
<proteinExistence type="inferred from homology"/>
<reference evidence="19 20" key="1">
    <citation type="submission" date="2014-02" db="EMBL/GenBank/DDBJ databases">
        <title>The small core and large imbalanced accessory genome model reveals a collaborative survival strategy of Sorangium cellulosum strains in nature.</title>
        <authorList>
            <person name="Han K."/>
            <person name="Peng R."/>
            <person name="Blom J."/>
            <person name="Li Y.-Z."/>
        </authorList>
    </citation>
    <scope>NUCLEOTIDE SEQUENCE [LARGE SCALE GENOMIC DNA]</scope>
    <source>
        <strain evidence="19 20">So0008-312</strain>
    </source>
</reference>